<evidence type="ECO:0000256" key="1">
    <source>
        <dbReference type="ARBA" id="ARBA00022630"/>
    </source>
</evidence>
<dbReference type="InterPro" id="IPR016166">
    <property type="entry name" value="FAD-bd_PCMH"/>
</dbReference>
<evidence type="ECO:0000256" key="3">
    <source>
        <dbReference type="ARBA" id="ARBA00023002"/>
    </source>
</evidence>
<dbReference type="Gene3D" id="3.30.465.10">
    <property type="match status" value="1"/>
</dbReference>
<comment type="caution">
    <text evidence="5">The sequence shown here is derived from an EMBL/GenBank/DDBJ whole genome shotgun (WGS) entry which is preliminary data.</text>
</comment>
<dbReference type="RefSeq" id="WP_390217684.1">
    <property type="nucleotide sequence ID" value="NZ_JBHSZV010000061.1"/>
</dbReference>
<dbReference type="InterPro" id="IPR036318">
    <property type="entry name" value="FAD-bd_PCMH-like_sf"/>
</dbReference>
<protein>
    <submittedName>
        <fullName evidence="5">FAD-binding oxidoreductase</fullName>
    </submittedName>
</protein>
<dbReference type="InterPro" id="IPR016164">
    <property type="entry name" value="FAD-linked_Oxase-like_C"/>
</dbReference>
<feature type="domain" description="FAD-binding PCMH-type" evidence="4">
    <location>
        <begin position="17"/>
        <end position="196"/>
    </location>
</feature>
<dbReference type="Proteomes" id="UP001596410">
    <property type="component" value="Unassembled WGS sequence"/>
</dbReference>
<evidence type="ECO:0000259" key="4">
    <source>
        <dbReference type="PROSITE" id="PS51387"/>
    </source>
</evidence>
<dbReference type="InterPro" id="IPR016169">
    <property type="entry name" value="FAD-bd_PCMH_sub2"/>
</dbReference>
<evidence type="ECO:0000313" key="5">
    <source>
        <dbReference type="EMBL" id="MFC7063869.1"/>
    </source>
</evidence>
<reference evidence="6" key="1">
    <citation type="journal article" date="2019" name="Int. J. Syst. Evol. Microbiol.">
        <title>The Global Catalogue of Microorganisms (GCM) 10K type strain sequencing project: providing services to taxonomists for standard genome sequencing and annotation.</title>
        <authorList>
            <consortium name="The Broad Institute Genomics Platform"/>
            <consortium name="The Broad Institute Genome Sequencing Center for Infectious Disease"/>
            <person name="Wu L."/>
            <person name="Ma J."/>
        </authorList>
    </citation>
    <scope>NUCLEOTIDE SEQUENCE [LARGE SCALE GENOMIC DNA]</scope>
    <source>
        <strain evidence="6">CGMCC 4.1621</strain>
    </source>
</reference>
<organism evidence="5 6">
    <name type="scientific">Halobacillus seohaensis</name>
    <dbReference type="NCBI Taxonomy" id="447421"/>
    <lineage>
        <taxon>Bacteria</taxon>
        <taxon>Bacillati</taxon>
        <taxon>Bacillota</taxon>
        <taxon>Bacilli</taxon>
        <taxon>Bacillales</taxon>
        <taxon>Bacillaceae</taxon>
        <taxon>Halobacillus</taxon>
    </lineage>
</organism>
<dbReference type="PROSITE" id="PS51387">
    <property type="entry name" value="FAD_PCMH"/>
    <property type="match status" value="1"/>
</dbReference>
<dbReference type="SUPFAM" id="SSF55103">
    <property type="entry name" value="FAD-linked oxidases, C-terminal domain"/>
    <property type="match status" value="1"/>
</dbReference>
<keyword evidence="3" id="KW-0560">Oxidoreductase</keyword>
<gene>
    <name evidence="5" type="ORF">ACFQIC_18895</name>
</gene>
<name>A0ABW2END0_9BACI</name>
<dbReference type="Pfam" id="PF01565">
    <property type="entry name" value="FAD_binding_4"/>
    <property type="match status" value="1"/>
</dbReference>
<dbReference type="SUPFAM" id="SSF56176">
    <property type="entry name" value="FAD-binding/transporter-associated domain-like"/>
    <property type="match status" value="1"/>
</dbReference>
<dbReference type="PANTHER" id="PTHR11748">
    <property type="entry name" value="D-LACTATE DEHYDROGENASE"/>
    <property type="match status" value="1"/>
</dbReference>
<keyword evidence="1" id="KW-0285">Flavoprotein</keyword>
<dbReference type="PANTHER" id="PTHR11748:SF103">
    <property type="entry name" value="GLYCOLATE OXIDASE SUBUNIT GLCE"/>
    <property type="match status" value="1"/>
</dbReference>
<evidence type="ECO:0000256" key="2">
    <source>
        <dbReference type="ARBA" id="ARBA00022827"/>
    </source>
</evidence>
<proteinExistence type="predicted"/>
<keyword evidence="2" id="KW-0274">FAD</keyword>
<dbReference type="InterPro" id="IPR006094">
    <property type="entry name" value="Oxid_FAD_bind_N"/>
</dbReference>
<sequence length="430" mass="48177">MESEKLMDKKMVPNKIFGNNGLSVLTPKSENEISEILKSAHNEKKRVSIIGSGTKNGYGGLVEEYDYLLSLANYKGIVEHTVGDMTVTVKPGTTFSELQNYLNQHHQMISIDPNWPNHATIGGIIAANESGPKRLKYGSARDLVIGLRVVYPDGSVIRTGGKVVKNVAGYDMNKLFVGSMGTLGVISEITLKLRPMPKYESLMIISVQENQLEQIRSFVVALQDSMVEPSSIELLNPTLSEKLRNSHTYNLLISFEDVENAVHYQEKWVEEHKPVGASTELLTLQQANEFWENFSSIAPHCLKDEEDSDCIEAVLKIGSKNLSVLSIIEESQRIQEEYHVEIQAHGGVGHGISNLFLKGTETSVKLTISHMRKFMQGKSGYVIIKHLSYQLRCELNVWGEIPSYFFLFKGIKEKIDPHNTLNHKRYIGGI</sequence>
<keyword evidence="6" id="KW-1185">Reference proteome</keyword>
<dbReference type="EMBL" id="JBHSZV010000061">
    <property type="protein sequence ID" value="MFC7063869.1"/>
    <property type="molecule type" value="Genomic_DNA"/>
</dbReference>
<accession>A0ABW2END0</accession>
<evidence type="ECO:0000313" key="6">
    <source>
        <dbReference type="Proteomes" id="UP001596410"/>
    </source>
</evidence>